<sequence length="191" mass="20458">MAGDLNLTLTCAAGHHLGALSAFAGISRTNICSYEPWDCVTQGGPIGLCDQRSMCLADRITARAGGTRLWGSWTDHLPAASVTVTLPERTDRLVTNGTDHPSPTHMSTSIPVLLVGGAMLALVLVVAVIAVLVHKLKNRSYPNSGLYGASHIEAYNPRTVRNVHRLPHRGRHQSHVTTVYDGQSSSYSGPR</sequence>
<comment type="caution">
    <text evidence="3">The sequence shown here is derived from an EMBL/GenBank/DDBJ whole genome shotgun (WGS) entry which is preliminary data.</text>
</comment>
<protein>
    <submittedName>
        <fullName evidence="3">Uncharacterized protein</fullName>
    </submittedName>
</protein>
<keyword evidence="2" id="KW-0472">Membrane</keyword>
<feature type="compositionally biased region" description="Polar residues" evidence="1">
    <location>
        <begin position="175"/>
        <end position="191"/>
    </location>
</feature>
<evidence type="ECO:0000256" key="1">
    <source>
        <dbReference type="SAM" id="MobiDB-lite"/>
    </source>
</evidence>
<name>A0AAD9P9K4_RIDPI</name>
<keyword evidence="2" id="KW-0812">Transmembrane</keyword>
<feature type="region of interest" description="Disordered" evidence="1">
    <location>
        <begin position="169"/>
        <end position="191"/>
    </location>
</feature>
<feature type="transmembrane region" description="Helical" evidence="2">
    <location>
        <begin position="110"/>
        <end position="133"/>
    </location>
</feature>
<keyword evidence="4" id="KW-1185">Reference proteome</keyword>
<dbReference type="AlphaFoldDB" id="A0AAD9P9K4"/>
<organism evidence="3 4">
    <name type="scientific">Ridgeia piscesae</name>
    <name type="common">Tubeworm</name>
    <dbReference type="NCBI Taxonomy" id="27915"/>
    <lineage>
        <taxon>Eukaryota</taxon>
        <taxon>Metazoa</taxon>
        <taxon>Spiralia</taxon>
        <taxon>Lophotrochozoa</taxon>
        <taxon>Annelida</taxon>
        <taxon>Polychaeta</taxon>
        <taxon>Sedentaria</taxon>
        <taxon>Canalipalpata</taxon>
        <taxon>Sabellida</taxon>
        <taxon>Siboglinidae</taxon>
        <taxon>Ridgeia</taxon>
    </lineage>
</organism>
<dbReference type="Proteomes" id="UP001209878">
    <property type="component" value="Unassembled WGS sequence"/>
</dbReference>
<keyword evidence="2" id="KW-1133">Transmembrane helix</keyword>
<proteinExistence type="predicted"/>
<evidence type="ECO:0000313" key="4">
    <source>
        <dbReference type="Proteomes" id="UP001209878"/>
    </source>
</evidence>
<accession>A0AAD9P9K4</accession>
<evidence type="ECO:0000256" key="2">
    <source>
        <dbReference type="SAM" id="Phobius"/>
    </source>
</evidence>
<evidence type="ECO:0000313" key="3">
    <source>
        <dbReference type="EMBL" id="KAK2190743.1"/>
    </source>
</evidence>
<reference evidence="3" key="1">
    <citation type="journal article" date="2023" name="Mol. Biol. Evol.">
        <title>Third-Generation Sequencing Reveals the Adaptive Role of the Epigenome in Three Deep-Sea Polychaetes.</title>
        <authorList>
            <person name="Perez M."/>
            <person name="Aroh O."/>
            <person name="Sun Y."/>
            <person name="Lan Y."/>
            <person name="Juniper S.K."/>
            <person name="Young C.R."/>
            <person name="Angers B."/>
            <person name="Qian P.Y."/>
        </authorList>
    </citation>
    <scope>NUCLEOTIDE SEQUENCE</scope>
    <source>
        <strain evidence="3">R07B-5</strain>
    </source>
</reference>
<dbReference type="EMBL" id="JAODUO010000070">
    <property type="protein sequence ID" value="KAK2190743.1"/>
    <property type="molecule type" value="Genomic_DNA"/>
</dbReference>
<gene>
    <name evidence="3" type="ORF">NP493_71g04010</name>
</gene>